<reference evidence="3 4" key="1">
    <citation type="submission" date="2016-10" db="EMBL/GenBank/DDBJ databases">
        <authorList>
            <person name="de Groot N.N."/>
        </authorList>
    </citation>
    <scope>NUCLEOTIDE SEQUENCE [LARGE SCALE GENOMIC DNA]</scope>
    <source>
        <strain evidence="3 4">CGMCC 1.6134</strain>
    </source>
</reference>
<accession>A0A1I4M5Q4</accession>
<keyword evidence="2" id="KW-0472">Membrane</keyword>
<name>A0A1I4M5Q4_9BACI</name>
<feature type="transmembrane region" description="Helical" evidence="2">
    <location>
        <begin position="72"/>
        <end position="94"/>
    </location>
</feature>
<dbReference type="AlphaFoldDB" id="A0A1I4M5Q4"/>
<evidence type="ECO:0000313" key="3">
    <source>
        <dbReference type="EMBL" id="SFL98554.1"/>
    </source>
</evidence>
<keyword evidence="4" id="KW-1185">Reference proteome</keyword>
<evidence type="ECO:0000256" key="1">
    <source>
        <dbReference type="SAM" id="MobiDB-lite"/>
    </source>
</evidence>
<feature type="compositionally biased region" description="Basic and acidic residues" evidence="1">
    <location>
        <begin position="24"/>
        <end position="47"/>
    </location>
</feature>
<feature type="region of interest" description="Disordered" evidence="1">
    <location>
        <begin position="1"/>
        <end position="61"/>
    </location>
</feature>
<protein>
    <submittedName>
        <fullName evidence="3">Uncharacterized protein</fullName>
    </submittedName>
</protein>
<keyword evidence="2" id="KW-0812">Transmembrane</keyword>
<gene>
    <name evidence="3" type="ORF">SAMN04488054_11059</name>
</gene>
<keyword evidence="2" id="KW-1133">Transmembrane helix</keyword>
<evidence type="ECO:0000313" key="4">
    <source>
        <dbReference type="Proteomes" id="UP000199668"/>
    </source>
</evidence>
<evidence type="ECO:0000256" key="2">
    <source>
        <dbReference type="SAM" id="Phobius"/>
    </source>
</evidence>
<organism evidence="3 4">
    <name type="scientific">Salibacterium qingdaonense</name>
    <dbReference type="NCBI Taxonomy" id="266892"/>
    <lineage>
        <taxon>Bacteria</taxon>
        <taxon>Bacillati</taxon>
        <taxon>Bacillota</taxon>
        <taxon>Bacilli</taxon>
        <taxon>Bacillales</taxon>
        <taxon>Bacillaceae</taxon>
    </lineage>
</organism>
<dbReference type="STRING" id="266892.SAMN04488054_11059"/>
<dbReference type="Proteomes" id="UP000199668">
    <property type="component" value="Unassembled WGS sequence"/>
</dbReference>
<sequence>MGRKAEMDSTSVALEKGGSSVSSKHNDQAESLRRKNKAYRELEEKESTSLPPRSETHSKASKKLNWKIRFPAARILLVIFLIIVVAAVLTPLWLDL</sequence>
<proteinExistence type="predicted"/>
<dbReference type="EMBL" id="FOTY01000010">
    <property type="protein sequence ID" value="SFL98554.1"/>
    <property type="molecule type" value="Genomic_DNA"/>
</dbReference>